<dbReference type="VEuPathDB" id="VectorBase:RPRC011339"/>
<dbReference type="AlphaFoldDB" id="T1I4X0"/>
<accession>T1I4X0</accession>
<keyword evidence="3" id="KW-1185">Reference proteome</keyword>
<evidence type="ECO:0000256" key="1">
    <source>
        <dbReference type="SAM" id="MobiDB-lite"/>
    </source>
</evidence>
<dbReference type="EnsemblMetazoa" id="RPRC011339-RA">
    <property type="protein sequence ID" value="RPRC011339-PA"/>
    <property type="gene ID" value="RPRC011339"/>
</dbReference>
<evidence type="ECO:0000313" key="3">
    <source>
        <dbReference type="Proteomes" id="UP000015103"/>
    </source>
</evidence>
<dbReference type="HOGENOM" id="CLU_3387264_0_0_1"/>
<feature type="compositionally biased region" description="Basic residues" evidence="1">
    <location>
        <begin position="7"/>
        <end position="17"/>
    </location>
</feature>
<evidence type="ECO:0000313" key="2">
    <source>
        <dbReference type="EnsemblMetazoa" id="RPRC011339-PA"/>
    </source>
</evidence>
<feature type="region of interest" description="Disordered" evidence="1">
    <location>
        <begin position="1"/>
        <end position="33"/>
    </location>
</feature>
<dbReference type="Proteomes" id="UP000015103">
    <property type="component" value="Unassembled WGS sequence"/>
</dbReference>
<reference evidence="2" key="1">
    <citation type="submission" date="2015-05" db="UniProtKB">
        <authorList>
            <consortium name="EnsemblMetazoa"/>
        </authorList>
    </citation>
    <scope>IDENTIFICATION</scope>
</reference>
<dbReference type="EMBL" id="ACPB03011499">
    <property type="status" value="NOT_ANNOTATED_CDS"/>
    <property type="molecule type" value="Genomic_DNA"/>
</dbReference>
<dbReference type="InParanoid" id="T1I4X0"/>
<protein>
    <submittedName>
        <fullName evidence="2">Uncharacterized protein</fullName>
    </submittedName>
</protein>
<proteinExistence type="predicted"/>
<organism evidence="2 3">
    <name type="scientific">Rhodnius prolixus</name>
    <name type="common">Triatomid bug</name>
    <dbReference type="NCBI Taxonomy" id="13249"/>
    <lineage>
        <taxon>Eukaryota</taxon>
        <taxon>Metazoa</taxon>
        <taxon>Ecdysozoa</taxon>
        <taxon>Arthropoda</taxon>
        <taxon>Hexapoda</taxon>
        <taxon>Insecta</taxon>
        <taxon>Pterygota</taxon>
        <taxon>Neoptera</taxon>
        <taxon>Paraneoptera</taxon>
        <taxon>Hemiptera</taxon>
        <taxon>Heteroptera</taxon>
        <taxon>Panheteroptera</taxon>
        <taxon>Cimicomorpha</taxon>
        <taxon>Reduviidae</taxon>
        <taxon>Triatominae</taxon>
        <taxon>Rhodnius</taxon>
    </lineage>
</organism>
<name>T1I4X0_RHOPR</name>
<sequence>MINWQIKSKKRKLKRQALKALRQGDVKNGLKHA</sequence>